<feature type="domain" description="Disease resistance protein At4g27190-like leucine-rich repeats" evidence="7">
    <location>
        <begin position="985"/>
        <end position="1132"/>
    </location>
</feature>
<evidence type="ECO:0000256" key="4">
    <source>
        <dbReference type="ARBA" id="ARBA00022840"/>
    </source>
</evidence>
<dbReference type="Pfam" id="PF23247">
    <property type="entry name" value="LRR_RPS2"/>
    <property type="match status" value="2"/>
</dbReference>
<reference evidence="8 9" key="1">
    <citation type="journal article" date="2014" name="Am. J. Bot.">
        <title>Genome assembly and annotation for red clover (Trifolium pratense; Fabaceae).</title>
        <authorList>
            <person name="Istvanek J."/>
            <person name="Jaros M."/>
            <person name="Krenek A."/>
            <person name="Repkova J."/>
        </authorList>
    </citation>
    <scope>NUCLEOTIDE SEQUENCE [LARGE SCALE GENOMIC DNA]</scope>
    <source>
        <strain evidence="9">cv. Tatra</strain>
        <tissue evidence="8">Young leaves</tissue>
    </source>
</reference>
<dbReference type="PANTHER" id="PTHR33463">
    <property type="entry name" value="NB-ARC DOMAIN-CONTAINING PROTEIN-RELATED"/>
    <property type="match status" value="1"/>
</dbReference>
<dbReference type="InterPro" id="IPR032675">
    <property type="entry name" value="LRR_dom_sf"/>
</dbReference>
<dbReference type="InterPro" id="IPR027417">
    <property type="entry name" value="P-loop_NTPase"/>
</dbReference>
<feature type="coiled-coil region" evidence="5">
    <location>
        <begin position="19"/>
        <end position="60"/>
    </location>
</feature>
<dbReference type="GO" id="GO:0043531">
    <property type="term" value="F:ADP binding"/>
    <property type="evidence" value="ECO:0007669"/>
    <property type="project" value="InterPro"/>
</dbReference>
<evidence type="ECO:0000313" key="9">
    <source>
        <dbReference type="Proteomes" id="UP000236291"/>
    </source>
</evidence>
<reference evidence="8 9" key="2">
    <citation type="journal article" date="2017" name="Front. Plant Sci.">
        <title>Gene Classification and Mining of Molecular Markers Useful in Red Clover (Trifolium pratense) Breeding.</title>
        <authorList>
            <person name="Istvanek J."/>
            <person name="Dluhosova J."/>
            <person name="Dluhos P."/>
            <person name="Patkova L."/>
            <person name="Nedelnik J."/>
            <person name="Repkova J."/>
        </authorList>
    </citation>
    <scope>NUCLEOTIDE SEQUENCE [LARGE SCALE GENOMIC DNA]</scope>
    <source>
        <strain evidence="9">cv. Tatra</strain>
        <tissue evidence="8">Young leaves</tissue>
    </source>
</reference>
<dbReference type="InterPro" id="IPR057135">
    <property type="entry name" value="At4g27190-like_LRR"/>
</dbReference>
<keyword evidence="2" id="KW-0547">Nucleotide-binding</keyword>
<organism evidence="8 9">
    <name type="scientific">Trifolium pratense</name>
    <name type="common">Red clover</name>
    <dbReference type="NCBI Taxonomy" id="57577"/>
    <lineage>
        <taxon>Eukaryota</taxon>
        <taxon>Viridiplantae</taxon>
        <taxon>Streptophyta</taxon>
        <taxon>Embryophyta</taxon>
        <taxon>Tracheophyta</taxon>
        <taxon>Spermatophyta</taxon>
        <taxon>Magnoliopsida</taxon>
        <taxon>eudicotyledons</taxon>
        <taxon>Gunneridae</taxon>
        <taxon>Pentapetalae</taxon>
        <taxon>rosids</taxon>
        <taxon>fabids</taxon>
        <taxon>Fabales</taxon>
        <taxon>Fabaceae</taxon>
        <taxon>Papilionoideae</taxon>
        <taxon>50 kb inversion clade</taxon>
        <taxon>NPAAA clade</taxon>
        <taxon>Hologalegina</taxon>
        <taxon>IRL clade</taxon>
        <taxon>Trifolieae</taxon>
        <taxon>Trifolium</taxon>
    </lineage>
</organism>
<comment type="caution">
    <text evidence="8">The sequence shown here is derived from an EMBL/GenBank/DDBJ whole genome shotgun (WGS) entry which is preliminary data.</text>
</comment>
<evidence type="ECO:0000256" key="3">
    <source>
        <dbReference type="ARBA" id="ARBA00022821"/>
    </source>
</evidence>
<dbReference type="GO" id="GO:0006952">
    <property type="term" value="P:defense response"/>
    <property type="evidence" value="ECO:0007669"/>
    <property type="project" value="UniProtKB-KW"/>
</dbReference>
<dbReference type="GO" id="GO:0005524">
    <property type="term" value="F:ATP binding"/>
    <property type="evidence" value="ECO:0007669"/>
    <property type="project" value="UniProtKB-KW"/>
</dbReference>
<dbReference type="STRING" id="57577.A0A2K3PFJ1"/>
<gene>
    <name evidence="8" type="ORF">L195_g010740</name>
</gene>
<evidence type="ECO:0000256" key="5">
    <source>
        <dbReference type="SAM" id="Coils"/>
    </source>
</evidence>
<accession>A0A2K3PFJ1</accession>
<dbReference type="InterPro" id="IPR042197">
    <property type="entry name" value="Apaf_helical"/>
</dbReference>
<evidence type="ECO:0000256" key="2">
    <source>
        <dbReference type="ARBA" id="ARBA00022741"/>
    </source>
</evidence>
<name>A0A2K3PFJ1_TRIPR</name>
<dbReference type="EMBL" id="ASHM01006559">
    <property type="protein sequence ID" value="PNY14068.1"/>
    <property type="molecule type" value="Genomic_DNA"/>
</dbReference>
<dbReference type="SUPFAM" id="SSF52047">
    <property type="entry name" value="RNI-like"/>
    <property type="match status" value="2"/>
</dbReference>
<dbReference type="Pfam" id="PF00931">
    <property type="entry name" value="NB-ARC"/>
    <property type="match status" value="1"/>
</dbReference>
<comment type="similarity">
    <text evidence="1">Belongs to the disease resistance NB-LRR family.</text>
</comment>
<feature type="domain" description="NB-ARC" evidence="6">
    <location>
        <begin position="164"/>
        <end position="277"/>
    </location>
</feature>
<keyword evidence="3" id="KW-0611">Plant defense</keyword>
<feature type="non-terminal residue" evidence="8">
    <location>
        <position position="1217"/>
    </location>
</feature>
<keyword evidence="5" id="KW-0175">Coiled coil</keyword>
<evidence type="ECO:0000313" key="8">
    <source>
        <dbReference type="EMBL" id="PNY14068.1"/>
    </source>
</evidence>
<dbReference type="PANTHER" id="PTHR33463:SF196">
    <property type="entry name" value="NB-ARC DOMAIN DISEASE RESISTANCE PROTEIN"/>
    <property type="match status" value="1"/>
</dbReference>
<dbReference type="Gene3D" id="3.80.10.10">
    <property type="entry name" value="Ribonuclease Inhibitor"/>
    <property type="match status" value="3"/>
</dbReference>
<keyword evidence="4" id="KW-0067">ATP-binding</keyword>
<dbReference type="SUPFAM" id="SSF52058">
    <property type="entry name" value="L domain-like"/>
    <property type="match status" value="1"/>
</dbReference>
<evidence type="ECO:0000256" key="1">
    <source>
        <dbReference type="ARBA" id="ARBA00008894"/>
    </source>
</evidence>
<feature type="domain" description="Disease resistance protein At4g27190-like leucine-rich repeats" evidence="7">
    <location>
        <begin position="843"/>
        <end position="941"/>
    </location>
</feature>
<evidence type="ECO:0000259" key="7">
    <source>
        <dbReference type="Pfam" id="PF23247"/>
    </source>
</evidence>
<dbReference type="InterPro" id="IPR002182">
    <property type="entry name" value="NB-ARC"/>
</dbReference>
<protein>
    <submittedName>
        <fullName evidence="8">Putative CC-NBS-LRR resistance protein</fullName>
    </submittedName>
</protein>
<evidence type="ECO:0000259" key="6">
    <source>
        <dbReference type="Pfam" id="PF00931"/>
    </source>
</evidence>
<proteinExistence type="inferred from homology"/>
<dbReference type="Gene3D" id="1.10.8.430">
    <property type="entry name" value="Helical domain of apoptotic protease-activating factors"/>
    <property type="match status" value="1"/>
</dbReference>
<sequence>MIPLTLFQFVKSIPGIEWLKQQLIQLKLYEERLGELEGAVDVLKKELESVINIVNEEENQYGKVRTAKVKAWIEGVDVIISEYNEFIEDKCLDELAVLNFFTTGYLPKPGIRYCRSRRAYNIITKVNVKKNTAEFDKYAEGSGPPSKASFLLTDNYENFPSRDEIVKKLKEALGNPDVKMIGLYGLKGVGKSTMVKELAKEVEVNQNFVMTMANLEGNPGIRQTQGEIAGWLGITLVHESDSARATQLEDHLKKKKKNTLVILDHLCANLDFKLLGIPSLNDNLNNVEKGKPSGQHSMVEIEETILDCYKMCKVLLISESKQLLSQMGVNETNIFTMDVLKDEEAEMFFKKKAGVGNGESEFNILAAQIANKCNGLPSSLVESAKGLVNQKSLSAWTNALENLERQMSTGVPEFSTKLSFELLDEELKNIFLLCAYMGPDLLIMELVKHCIGLDYLQGTYKESDPRDKVRELVRKLKLVGLLSDNHSSDHVTMQAIVRSAALSIASDTKEKHIFTMTKEPFHKWPNEDKLNKLAVISLRHCDICDGFLKRINCPRLRVFRVDNNNPLLEIPTNFFEGMKELRVLILTGIHLSPSDSSIATLNKLRMLCLEQCILDKDLSFIGNLKELIILSFSGSDIEKLPVELKQVKKLQVFDISNCCKLKEIPPNVISSLSDLKELYMRNTFIQWKPIGQTHPDGIACLSEFRRLIHNQLTTLDIQIPVVSCVPKDLFFNKLNRYKIVVGDVNAYFETDSNMPEKYEASRYLAIQLKSGFDIHFQEGIKGLFGEVENLFIEELNGVQDIFYNLNWKGFLSLKHLLIVNNSEIQSLINPKDTQHSKNIFPKLESLHLYNLKNIDEICSCKLSAPSFANLKVIKINLCAKLNKVFLFSVISLLTVLETIEVSKCNTLKEIVALEAQSNPTEIKFLNFPELRSLTLLSLPGLIGFNHIPSTGKKATELFHEKMTNIFDPQGQESRAKIKDCIFPNLKNIKLSSLNSLMEIWNSGLPSNSFGKLDALVIEECDKFDKVFPCYMAGIFKSLQVLRVTNCKSMTAIFDLDDKRGDAGDVVNLRDVHLETLPKLEDVWKWNKDQDRILKLNYIQNMWVSDCHGLENIFPFSEAKNLNKLEYLVVRDCSNLREIVVNEQGTNTASTSSPNISFVFPKLTTINFSKLPKLKSFYRGCYELSCPALINLSIELCDKVELFCKGTTDENPVLYPEE</sequence>
<dbReference type="InterPro" id="IPR050905">
    <property type="entry name" value="Plant_NBS-LRR"/>
</dbReference>
<dbReference type="Proteomes" id="UP000236291">
    <property type="component" value="Unassembled WGS sequence"/>
</dbReference>
<dbReference type="Gene3D" id="3.40.50.300">
    <property type="entry name" value="P-loop containing nucleotide triphosphate hydrolases"/>
    <property type="match status" value="1"/>
</dbReference>
<dbReference type="SUPFAM" id="SSF52540">
    <property type="entry name" value="P-loop containing nucleoside triphosphate hydrolases"/>
    <property type="match status" value="1"/>
</dbReference>
<dbReference type="PRINTS" id="PR00364">
    <property type="entry name" value="DISEASERSIST"/>
</dbReference>
<dbReference type="AlphaFoldDB" id="A0A2K3PFJ1"/>
<dbReference type="ExpressionAtlas" id="A0A2K3PFJ1">
    <property type="expression patterns" value="baseline"/>
</dbReference>